<protein>
    <submittedName>
        <fullName evidence="3">Uncharacterized protein</fullName>
    </submittedName>
</protein>
<feature type="compositionally biased region" description="Low complexity" evidence="1">
    <location>
        <begin position="200"/>
        <end position="210"/>
    </location>
</feature>
<feature type="region of interest" description="Disordered" evidence="1">
    <location>
        <begin position="164"/>
        <end position="215"/>
    </location>
</feature>
<dbReference type="Proteomes" id="UP000241890">
    <property type="component" value="Unassembled WGS sequence"/>
</dbReference>
<feature type="compositionally biased region" description="Low complexity" evidence="1">
    <location>
        <begin position="164"/>
        <end position="193"/>
    </location>
</feature>
<dbReference type="EMBL" id="BEYU01000008">
    <property type="protein sequence ID" value="GBG24760.1"/>
    <property type="molecule type" value="Genomic_DNA"/>
</dbReference>
<evidence type="ECO:0000313" key="3">
    <source>
        <dbReference type="EMBL" id="GBG24760.1"/>
    </source>
</evidence>
<gene>
    <name evidence="3" type="ORF">FCC1311_009782</name>
</gene>
<feature type="signal peptide" evidence="2">
    <location>
        <begin position="1"/>
        <end position="19"/>
    </location>
</feature>
<evidence type="ECO:0000256" key="2">
    <source>
        <dbReference type="SAM" id="SignalP"/>
    </source>
</evidence>
<keyword evidence="2" id="KW-0732">Signal</keyword>
<name>A0A2R5G177_9STRA</name>
<keyword evidence="4" id="KW-1185">Reference proteome</keyword>
<dbReference type="InParanoid" id="A0A2R5G177"/>
<organism evidence="3 4">
    <name type="scientific">Hondaea fermentalgiana</name>
    <dbReference type="NCBI Taxonomy" id="2315210"/>
    <lineage>
        <taxon>Eukaryota</taxon>
        <taxon>Sar</taxon>
        <taxon>Stramenopiles</taxon>
        <taxon>Bigyra</taxon>
        <taxon>Labyrinthulomycetes</taxon>
        <taxon>Thraustochytrida</taxon>
        <taxon>Thraustochytriidae</taxon>
        <taxon>Hondaea</taxon>
    </lineage>
</organism>
<comment type="caution">
    <text evidence="3">The sequence shown here is derived from an EMBL/GenBank/DDBJ whole genome shotgun (WGS) entry which is preliminary data.</text>
</comment>
<accession>A0A2R5G177</accession>
<feature type="chain" id="PRO_5015350370" evidence="2">
    <location>
        <begin position="20"/>
        <end position="365"/>
    </location>
</feature>
<evidence type="ECO:0000256" key="1">
    <source>
        <dbReference type="SAM" id="MobiDB-lite"/>
    </source>
</evidence>
<evidence type="ECO:0000313" key="4">
    <source>
        <dbReference type="Proteomes" id="UP000241890"/>
    </source>
</evidence>
<proteinExistence type="predicted"/>
<reference evidence="3 4" key="1">
    <citation type="submission" date="2017-12" db="EMBL/GenBank/DDBJ databases">
        <title>Sequencing, de novo assembly and annotation of complete genome of a new Thraustochytrid species, strain FCC1311.</title>
        <authorList>
            <person name="Sedici K."/>
            <person name="Godart F."/>
            <person name="Aiese Cigliano R."/>
            <person name="Sanseverino W."/>
            <person name="Barakat M."/>
            <person name="Ortet P."/>
            <person name="Marechal E."/>
            <person name="Cagnac O."/>
            <person name="Amato A."/>
        </authorList>
    </citation>
    <scope>NUCLEOTIDE SEQUENCE [LARGE SCALE GENOMIC DNA]</scope>
</reference>
<dbReference type="AlphaFoldDB" id="A0A2R5G177"/>
<sequence>MPLLFLAAVSAMLLSGAEATSCGKMNDVSCATWLAFREAFDGPNWEKSSNWKVCTGTSSSGTGCGFCESNKGFLTCEGSTGDLRITSIQFPAANSNVGLSLQNDLSAFAEAVANDPYLQSVTIGNEPALNMDICMPEMCSQIACDFSNSQCYGECSADGSCATPAPTTAAPTDAPTTAAPTTAAPTNAPTTGAPTPPTQSPTEAPTTAAPTFPPTYAPTPAPVCNKKYALRHRRHQCAAWNAFADTFDASQWNACKRFYNRDPCSLHHDGRESCAEYRNLVKCNERGRLIKVRVTREFGMSYDGVRDLTPLQEAFEEVGTLRKFILKKQKNLNLNQCLPRICEVLQCNFEGSTFSNIDKRGNCQA</sequence>